<dbReference type="SUPFAM" id="SSF52540">
    <property type="entry name" value="P-loop containing nucleoside triphosphate hydrolases"/>
    <property type="match status" value="1"/>
</dbReference>
<keyword evidence="2" id="KW-1185">Reference proteome</keyword>
<dbReference type="EMBL" id="CP048209">
    <property type="protein sequence ID" value="QHT62604.1"/>
    <property type="molecule type" value="Genomic_DNA"/>
</dbReference>
<name>A0A6C0G527_9BACL</name>
<dbReference type="InterPro" id="IPR052922">
    <property type="entry name" value="Cytidylate_Kinase-2"/>
</dbReference>
<evidence type="ECO:0000313" key="1">
    <source>
        <dbReference type="EMBL" id="QHT62604.1"/>
    </source>
</evidence>
<dbReference type="Proteomes" id="UP000476064">
    <property type="component" value="Chromosome"/>
</dbReference>
<dbReference type="InterPro" id="IPR027417">
    <property type="entry name" value="P-loop_NTPase"/>
</dbReference>
<dbReference type="RefSeq" id="WP_162359036.1">
    <property type="nucleotide sequence ID" value="NZ_CP048209.1"/>
</dbReference>
<dbReference type="AlphaFoldDB" id="A0A6C0G527"/>
<protein>
    <submittedName>
        <fullName evidence="1">DNA topology modulation protein FlaR</fullName>
    </submittedName>
</protein>
<evidence type="ECO:0000313" key="2">
    <source>
        <dbReference type="Proteomes" id="UP000476064"/>
    </source>
</evidence>
<dbReference type="KEGG" id="plyc:GXP70_23230"/>
<organism evidence="1 2">
    <name type="scientific">Paenibacillus lycopersici</name>
    <dbReference type="NCBI Taxonomy" id="2704462"/>
    <lineage>
        <taxon>Bacteria</taxon>
        <taxon>Bacillati</taxon>
        <taxon>Bacillota</taxon>
        <taxon>Bacilli</taxon>
        <taxon>Bacillales</taxon>
        <taxon>Paenibacillaceae</taxon>
        <taxon>Paenibacillus</taxon>
    </lineage>
</organism>
<sequence length="168" mass="19313">MVAIRIHIIGGSGSGKSYCAALLGEKLGIAHYDLDDIHWDPRSDEYGVKAPEAERDRRLLDIVGRDAWIVEGVYRSWAEPSFAASDRIIVLMTPLHVQEERIWKRYEERVSGAVPGKKRETYEGIVNLLAWNRDYNETKLPHLLRNWAYADKMLLVHDNRDVLGLFEP</sequence>
<dbReference type="Gene3D" id="3.40.50.300">
    <property type="entry name" value="P-loop containing nucleotide triphosphate hydrolases"/>
    <property type="match status" value="1"/>
</dbReference>
<gene>
    <name evidence="1" type="ORF">GXP70_23230</name>
</gene>
<dbReference type="PANTHER" id="PTHR37816">
    <property type="entry name" value="YALI0E33011P"/>
    <property type="match status" value="1"/>
</dbReference>
<proteinExistence type="predicted"/>
<dbReference type="PANTHER" id="PTHR37816:SF2">
    <property type="entry name" value="DNA TOPOLOGY MODULATION PROTEIN FLAR-RELATED PROTEIN"/>
    <property type="match status" value="1"/>
</dbReference>
<accession>A0A6C0G527</accession>
<reference evidence="1 2" key="1">
    <citation type="submission" date="2020-01" db="EMBL/GenBank/DDBJ databases">
        <title>Paenibacillus sp. nov., isolated from tomato rhizosphere.</title>
        <authorList>
            <person name="Weon H.-Y."/>
            <person name="Lee S.A."/>
        </authorList>
    </citation>
    <scope>NUCLEOTIDE SEQUENCE [LARGE SCALE GENOMIC DNA]</scope>
    <source>
        <strain evidence="1 2">12200R-189</strain>
    </source>
</reference>